<accession>A0A9N7RE91</accession>
<keyword evidence="5 8" id="KW-0378">Hydrolase</keyword>
<feature type="region of interest" description="Disordered" evidence="9">
    <location>
        <begin position="608"/>
        <end position="643"/>
    </location>
</feature>
<evidence type="ECO:0000256" key="3">
    <source>
        <dbReference type="ARBA" id="ARBA00022670"/>
    </source>
</evidence>
<dbReference type="InterPro" id="IPR001394">
    <property type="entry name" value="Peptidase_C19_UCH"/>
</dbReference>
<evidence type="ECO:0000259" key="10">
    <source>
        <dbReference type="PROSITE" id="PS50235"/>
    </source>
</evidence>
<dbReference type="GO" id="GO:0016579">
    <property type="term" value="P:protein deubiquitination"/>
    <property type="evidence" value="ECO:0007669"/>
    <property type="project" value="InterPro"/>
</dbReference>
<evidence type="ECO:0000256" key="6">
    <source>
        <dbReference type="ARBA" id="ARBA00022807"/>
    </source>
</evidence>
<dbReference type="Gene3D" id="3.90.70.10">
    <property type="entry name" value="Cysteine proteinases"/>
    <property type="match status" value="1"/>
</dbReference>
<evidence type="ECO:0000313" key="11">
    <source>
        <dbReference type="EMBL" id="CAA0825472.1"/>
    </source>
</evidence>
<dbReference type="AlphaFoldDB" id="A0A9N7RE91"/>
<dbReference type="EC" id="3.4.19.12" evidence="8"/>
<protein>
    <recommendedName>
        <fullName evidence="8">Ubiquitin carboxyl-terminal hydrolase</fullName>
        <ecNumber evidence="8">3.4.19.12</ecNumber>
    </recommendedName>
</protein>
<dbReference type="InterPro" id="IPR050164">
    <property type="entry name" value="Peptidase_C19"/>
</dbReference>
<dbReference type="PROSITE" id="PS00973">
    <property type="entry name" value="USP_2"/>
    <property type="match status" value="1"/>
</dbReference>
<dbReference type="PANTHER" id="PTHR24006">
    <property type="entry name" value="UBIQUITIN CARBOXYL-TERMINAL HYDROLASE"/>
    <property type="match status" value="1"/>
</dbReference>
<evidence type="ECO:0000256" key="5">
    <source>
        <dbReference type="ARBA" id="ARBA00022801"/>
    </source>
</evidence>
<dbReference type="OrthoDB" id="420187at2759"/>
<dbReference type="Proteomes" id="UP001153555">
    <property type="component" value="Unassembled WGS sequence"/>
</dbReference>
<comment type="catalytic activity">
    <reaction evidence="1 8">
        <text>Thiol-dependent hydrolysis of ester, thioester, amide, peptide and isopeptide bonds formed by the C-terminal Gly of ubiquitin (a 76-residue protein attached to proteins as an intracellular targeting signal).</text>
        <dbReference type="EC" id="3.4.19.12"/>
    </reaction>
</comment>
<comment type="similarity">
    <text evidence="2 8">Belongs to the peptidase C19 family.</text>
</comment>
<evidence type="ECO:0000256" key="2">
    <source>
        <dbReference type="ARBA" id="ARBA00009085"/>
    </source>
</evidence>
<dbReference type="Pfam" id="PF00443">
    <property type="entry name" value="UCH"/>
    <property type="match status" value="1"/>
</dbReference>
<gene>
    <name evidence="11" type="ORF">SHERM_22248</name>
</gene>
<dbReference type="InterPro" id="IPR018200">
    <property type="entry name" value="USP_CS"/>
</dbReference>
<dbReference type="PROSITE" id="PS50235">
    <property type="entry name" value="USP_3"/>
    <property type="match status" value="1"/>
</dbReference>
<evidence type="ECO:0000256" key="7">
    <source>
        <dbReference type="ARBA" id="ARBA00037450"/>
    </source>
</evidence>
<evidence type="ECO:0000313" key="12">
    <source>
        <dbReference type="Proteomes" id="UP001153555"/>
    </source>
</evidence>
<dbReference type="PANTHER" id="PTHR24006:SF747">
    <property type="entry name" value="UBIQUITIN CARBOXYL-TERMINAL HYDROLASE 20"/>
    <property type="match status" value="1"/>
</dbReference>
<dbReference type="SUPFAM" id="SSF54001">
    <property type="entry name" value="Cysteine proteinases"/>
    <property type="match status" value="1"/>
</dbReference>
<dbReference type="GO" id="GO:0005829">
    <property type="term" value="C:cytosol"/>
    <property type="evidence" value="ECO:0007669"/>
    <property type="project" value="TreeGrafter"/>
</dbReference>
<dbReference type="GO" id="GO:0004843">
    <property type="term" value="F:cysteine-type deubiquitinase activity"/>
    <property type="evidence" value="ECO:0007669"/>
    <property type="project" value="UniProtKB-UniRule"/>
</dbReference>
<evidence type="ECO:0000256" key="9">
    <source>
        <dbReference type="SAM" id="MobiDB-lite"/>
    </source>
</evidence>
<organism evidence="11 12">
    <name type="scientific">Striga hermonthica</name>
    <name type="common">Purple witchweed</name>
    <name type="synonym">Buchnera hermonthica</name>
    <dbReference type="NCBI Taxonomy" id="68872"/>
    <lineage>
        <taxon>Eukaryota</taxon>
        <taxon>Viridiplantae</taxon>
        <taxon>Streptophyta</taxon>
        <taxon>Embryophyta</taxon>
        <taxon>Tracheophyta</taxon>
        <taxon>Spermatophyta</taxon>
        <taxon>Magnoliopsida</taxon>
        <taxon>eudicotyledons</taxon>
        <taxon>Gunneridae</taxon>
        <taxon>Pentapetalae</taxon>
        <taxon>asterids</taxon>
        <taxon>lamiids</taxon>
        <taxon>Lamiales</taxon>
        <taxon>Orobanchaceae</taxon>
        <taxon>Buchnereae</taxon>
        <taxon>Striga</taxon>
    </lineage>
</organism>
<dbReference type="InterPro" id="IPR028889">
    <property type="entry name" value="USP"/>
</dbReference>
<keyword evidence="12" id="KW-1185">Reference proteome</keyword>
<evidence type="ECO:0000256" key="4">
    <source>
        <dbReference type="ARBA" id="ARBA00022786"/>
    </source>
</evidence>
<feature type="region of interest" description="Disordered" evidence="9">
    <location>
        <begin position="436"/>
        <end position="560"/>
    </location>
</feature>
<dbReference type="GO" id="GO:0005634">
    <property type="term" value="C:nucleus"/>
    <property type="evidence" value="ECO:0007669"/>
    <property type="project" value="TreeGrafter"/>
</dbReference>
<feature type="domain" description="USP" evidence="10">
    <location>
        <begin position="96"/>
        <end position="393"/>
    </location>
</feature>
<comment type="function">
    <text evidence="7 8">Recognizes and hydrolyzes the peptide bond at the C-terminal Gly of ubiquitin. Involved in the processing of poly-ubiquitin precursors as well as that of ubiquitinated proteins.</text>
</comment>
<dbReference type="EMBL" id="CACSLK010026072">
    <property type="protein sequence ID" value="CAA0825472.1"/>
    <property type="molecule type" value="Genomic_DNA"/>
</dbReference>
<sequence length="643" mass="72267">MNSDDLPTCREDQLLESNKVGDEEEYDAAPILEGGSEAEGAKARDDDELLYTRSAERNCSEQSSHWPAPRPWGFAGNPYFSSWPNRHDRPAAIVGAGLENLGNTCFLNAVMQCFIHTVPLLHGILSNKHSDCDKESFCLVCAMRWLINHSLTTRTGPVAPLRLVDNLSYFSLGFKRFQQEDAHEFLQCFLDRLESCNESLQSDNIVTQIFGGRLVSKLKCCSCGHCSDTYESSIDLSLEIEDADNLLTALQSFTKVEKIEDPDTKFTCEKCKEQVSIEKQLSFDQAPTVALFQLKRFKNDGCLVHKIDKHVAFPLVMNLQPFTSGGNNSTVELKYVLYAVVVHVGMTSTSGHYYSFIRLSPEMWCKFDDSRVELVSEDYVLSQEAYILYYAKEDTPWFSNFVETQEYFSLDSKAWDASPKSVLDRVHTSPLSPILENKSSRDCREASHDIGSELSEVDRSNEMKDGGKLHENLKTNENTDDNPHEKTTFVAQPCAGPSLGKPSPEAQKEVSNTYCEKLNRPSEEEANGTASNHINTPEYHSRSPSPEIYREDPPDAGFMIPRGHLKTVACKRRLEKDMDDLETKQAYSFIRKSMPGSRGLQMMAALKGSKFEAPANRKRSRKSGKGDSSIRPVARPLMAGTRR</sequence>
<comment type="caution">
    <text evidence="11">The sequence shown here is derived from an EMBL/GenBank/DDBJ whole genome shotgun (WGS) entry which is preliminary data.</text>
</comment>
<proteinExistence type="inferred from homology"/>
<dbReference type="InterPro" id="IPR038765">
    <property type="entry name" value="Papain-like_cys_pep_sf"/>
</dbReference>
<evidence type="ECO:0000256" key="1">
    <source>
        <dbReference type="ARBA" id="ARBA00000707"/>
    </source>
</evidence>
<name>A0A9N7RE91_STRHE</name>
<feature type="compositionally biased region" description="Basic and acidic residues" evidence="9">
    <location>
        <begin position="438"/>
        <end position="474"/>
    </location>
</feature>
<dbReference type="PROSITE" id="PS00972">
    <property type="entry name" value="USP_1"/>
    <property type="match status" value="1"/>
</dbReference>
<dbReference type="GO" id="GO:0006508">
    <property type="term" value="P:proteolysis"/>
    <property type="evidence" value="ECO:0007669"/>
    <property type="project" value="UniProtKB-KW"/>
</dbReference>
<reference evidence="11" key="1">
    <citation type="submission" date="2019-12" db="EMBL/GenBank/DDBJ databases">
        <authorList>
            <person name="Scholes J."/>
        </authorList>
    </citation>
    <scope>NUCLEOTIDE SEQUENCE</scope>
</reference>
<evidence type="ECO:0000256" key="8">
    <source>
        <dbReference type="RuleBase" id="RU366025"/>
    </source>
</evidence>
<keyword evidence="3 8" id="KW-0645">Protease</keyword>
<keyword evidence="4 8" id="KW-0833">Ubl conjugation pathway</keyword>
<keyword evidence="6 8" id="KW-0788">Thiol protease</keyword>
<dbReference type="FunFam" id="3.90.70.10:FF:000116">
    <property type="entry name" value="Ubiquitin carboxyl-terminal hydrolase 20"/>
    <property type="match status" value="1"/>
</dbReference>
<feature type="region of interest" description="Disordered" evidence="9">
    <location>
        <begin position="1"/>
        <end position="45"/>
    </location>
</feature>